<comment type="subcellular location">
    <subcellularLocation>
        <location evidence="1">Nucleus</location>
    </subcellularLocation>
</comment>
<evidence type="ECO:0000256" key="6">
    <source>
        <dbReference type="ARBA" id="ARBA00023187"/>
    </source>
</evidence>
<dbReference type="AlphaFoldDB" id="A0A9N9AN67"/>
<dbReference type="OrthoDB" id="541719at2759"/>
<keyword evidence="7" id="KW-0539">Nucleus</keyword>
<dbReference type="GO" id="GO:0071007">
    <property type="term" value="C:U2-type catalytic step 2 spliceosome"/>
    <property type="evidence" value="ECO:0007669"/>
    <property type="project" value="TreeGrafter"/>
</dbReference>
<evidence type="ECO:0000256" key="9">
    <source>
        <dbReference type="SAM" id="MobiDB-lite"/>
    </source>
</evidence>
<dbReference type="GO" id="GO:0031110">
    <property type="term" value="P:regulation of microtubule polymerization or depolymerization"/>
    <property type="evidence" value="ECO:0007669"/>
    <property type="project" value="InterPro"/>
</dbReference>
<dbReference type="FunFam" id="1.25.40.10:FF:000048">
    <property type="entry name" value="Cell cycle control protein"/>
    <property type="match status" value="1"/>
</dbReference>
<keyword evidence="5" id="KW-0677">Repeat</keyword>
<evidence type="ECO:0000256" key="2">
    <source>
        <dbReference type="ARBA" id="ARBA00008644"/>
    </source>
</evidence>
<feature type="region of interest" description="Disordered" evidence="9">
    <location>
        <begin position="1"/>
        <end position="26"/>
    </location>
</feature>
<keyword evidence="3" id="KW-0507">mRNA processing</keyword>
<feature type="compositionally biased region" description="Basic and acidic residues" evidence="9">
    <location>
        <begin position="865"/>
        <end position="893"/>
    </location>
</feature>
<comment type="similarity">
    <text evidence="2">Belongs to the crooked-neck family.</text>
</comment>
<comment type="caution">
    <text evidence="11">The sequence shown here is derived from an EMBL/GenBank/DDBJ whole genome shotgun (WGS) entry which is preliminary data.</text>
</comment>
<dbReference type="GO" id="GO:0071011">
    <property type="term" value="C:precatalytic spliceosome"/>
    <property type="evidence" value="ECO:0007669"/>
    <property type="project" value="TreeGrafter"/>
</dbReference>
<dbReference type="SMART" id="SM00386">
    <property type="entry name" value="HAT"/>
    <property type="match status" value="15"/>
</dbReference>
<dbReference type="InterPro" id="IPR059164">
    <property type="entry name" value="HAT_PRP39_C"/>
</dbReference>
<evidence type="ECO:0000256" key="7">
    <source>
        <dbReference type="ARBA" id="ARBA00023242"/>
    </source>
</evidence>
<dbReference type="Pfam" id="PF23241">
    <property type="entry name" value="HAT_PRP39_C"/>
    <property type="match status" value="1"/>
</dbReference>
<evidence type="ECO:0000256" key="3">
    <source>
        <dbReference type="ARBA" id="ARBA00022664"/>
    </source>
</evidence>
<comment type="function">
    <text evidence="8">Involved in pre-mRNA splicing and cell cycle progression. Required for the spliceosome assembly and initiation of the DNA replication.</text>
</comment>
<keyword evidence="4" id="KW-0747">Spliceosome</keyword>
<dbReference type="GO" id="GO:0071014">
    <property type="term" value="C:post-mRNA release spliceosomal complex"/>
    <property type="evidence" value="ECO:0007669"/>
    <property type="project" value="TreeGrafter"/>
</dbReference>
<feature type="region of interest" description="Disordered" evidence="9">
    <location>
        <begin position="865"/>
        <end position="924"/>
    </location>
</feature>
<keyword evidence="12" id="KW-1185">Reference proteome</keyword>
<organism evidence="11 12">
    <name type="scientific">Ambispora gerdemannii</name>
    <dbReference type="NCBI Taxonomy" id="144530"/>
    <lineage>
        <taxon>Eukaryota</taxon>
        <taxon>Fungi</taxon>
        <taxon>Fungi incertae sedis</taxon>
        <taxon>Mucoromycota</taxon>
        <taxon>Glomeromycotina</taxon>
        <taxon>Glomeromycetes</taxon>
        <taxon>Archaeosporales</taxon>
        <taxon>Ambisporaceae</taxon>
        <taxon>Ambispora</taxon>
    </lineage>
</organism>
<feature type="compositionally biased region" description="Polar residues" evidence="9">
    <location>
        <begin position="1"/>
        <end position="11"/>
    </location>
</feature>
<evidence type="ECO:0000256" key="8">
    <source>
        <dbReference type="ARBA" id="ARBA00037040"/>
    </source>
</evidence>
<feature type="domain" description="Pre-mRNA-splicing factor Syf1-like N-terminal HAT-repeats" evidence="10">
    <location>
        <begin position="69"/>
        <end position="213"/>
    </location>
</feature>
<dbReference type="InterPro" id="IPR055433">
    <property type="entry name" value="HAT_Syf1-like_N"/>
</dbReference>
<evidence type="ECO:0000313" key="11">
    <source>
        <dbReference type="EMBL" id="CAG8534305.1"/>
    </source>
</evidence>
<dbReference type="Pfam" id="PF23233">
    <property type="entry name" value="HAT_Syf1_CNRKL1_N"/>
    <property type="match status" value="2"/>
</dbReference>
<evidence type="ECO:0000313" key="12">
    <source>
        <dbReference type="Proteomes" id="UP000789831"/>
    </source>
</evidence>
<evidence type="ECO:0000256" key="1">
    <source>
        <dbReference type="ARBA" id="ARBA00004123"/>
    </source>
</evidence>
<feature type="compositionally biased region" description="Basic and acidic residues" evidence="9">
    <location>
        <begin position="902"/>
        <end position="924"/>
    </location>
</feature>
<dbReference type="Gene3D" id="1.25.40.10">
    <property type="entry name" value="Tetratricopeptide repeat domain"/>
    <property type="match status" value="3"/>
</dbReference>
<dbReference type="InterPro" id="IPR011990">
    <property type="entry name" value="TPR-like_helical_dom_sf"/>
</dbReference>
<dbReference type="FunFam" id="1.25.40.10:FF:000269">
    <property type="entry name" value="Crooked neck pre-mRNA-splicing factor 1"/>
    <property type="match status" value="1"/>
</dbReference>
<dbReference type="Pfam" id="PF00836">
    <property type="entry name" value="Stathmin"/>
    <property type="match status" value="1"/>
</dbReference>
<keyword evidence="6" id="KW-0508">mRNA splicing</keyword>
<dbReference type="EMBL" id="CAJVPL010000848">
    <property type="protein sequence ID" value="CAG8534305.1"/>
    <property type="molecule type" value="Genomic_DNA"/>
</dbReference>
<reference evidence="11" key="1">
    <citation type="submission" date="2021-06" db="EMBL/GenBank/DDBJ databases">
        <authorList>
            <person name="Kallberg Y."/>
            <person name="Tangrot J."/>
            <person name="Rosling A."/>
        </authorList>
    </citation>
    <scope>NUCLEOTIDE SEQUENCE</scope>
    <source>
        <strain evidence="11">MT106</strain>
    </source>
</reference>
<dbReference type="PANTHER" id="PTHR11246">
    <property type="entry name" value="PRE-MRNA SPLICING FACTOR"/>
    <property type="match status" value="1"/>
</dbReference>
<evidence type="ECO:0000259" key="10">
    <source>
        <dbReference type="Pfam" id="PF23233"/>
    </source>
</evidence>
<gene>
    <name evidence="11" type="ORF">AGERDE_LOCUS5865</name>
</gene>
<feature type="compositionally biased region" description="Low complexity" evidence="9">
    <location>
        <begin position="16"/>
        <end position="26"/>
    </location>
</feature>
<dbReference type="GO" id="GO:0000974">
    <property type="term" value="C:Prp19 complex"/>
    <property type="evidence" value="ECO:0007669"/>
    <property type="project" value="TreeGrafter"/>
</dbReference>
<dbReference type="GO" id="GO:0000245">
    <property type="term" value="P:spliceosomal complex assembly"/>
    <property type="evidence" value="ECO:0007669"/>
    <property type="project" value="TreeGrafter"/>
</dbReference>
<protein>
    <submittedName>
        <fullName evidence="11">74_t:CDS:1</fullName>
    </submittedName>
</protein>
<dbReference type="PANTHER" id="PTHR11246:SF3">
    <property type="entry name" value="CROOKED NECK-LIKE PROTEIN 1"/>
    <property type="match status" value="1"/>
</dbReference>
<dbReference type="Gene3D" id="6.10.280.30">
    <property type="match status" value="1"/>
</dbReference>
<dbReference type="InterPro" id="IPR003107">
    <property type="entry name" value="HAT"/>
</dbReference>
<dbReference type="SUPFAM" id="SSF101494">
    <property type="entry name" value="Stathmin"/>
    <property type="match status" value="1"/>
</dbReference>
<dbReference type="FunFam" id="1.25.40.10:FF:000306">
    <property type="entry name" value="Cell cycle control protein cwf4"/>
    <property type="match status" value="1"/>
</dbReference>
<accession>A0A9N9AN67</accession>
<dbReference type="InterPro" id="IPR036002">
    <property type="entry name" value="Stathmin_sf"/>
</dbReference>
<feature type="region of interest" description="Disordered" evidence="9">
    <location>
        <begin position="825"/>
        <end position="852"/>
    </location>
</feature>
<dbReference type="Proteomes" id="UP000789831">
    <property type="component" value="Unassembled WGS sequence"/>
</dbReference>
<dbReference type="SUPFAM" id="SSF48452">
    <property type="entry name" value="TPR-like"/>
    <property type="match status" value="2"/>
</dbReference>
<dbReference type="InterPro" id="IPR045075">
    <property type="entry name" value="Syf1-like"/>
</dbReference>
<feature type="compositionally biased region" description="Basic and acidic residues" evidence="9">
    <location>
        <begin position="825"/>
        <end position="850"/>
    </location>
</feature>
<dbReference type="InterPro" id="IPR000956">
    <property type="entry name" value="Stathmin_fam"/>
</dbReference>
<evidence type="ECO:0000256" key="5">
    <source>
        <dbReference type="ARBA" id="ARBA00022737"/>
    </source>
</evidence>
<proteinExistence type="inferred from homology"/>
<name>A0A9N9AN67_9GLOM</name>
<feature type="domain" description="Pre-mRNA-splicing factor Syf1-like N-terminal HAT-repeats" evidence="10">
    <location>
        <begin position="317"/>
        <end position="476"/>
    </location>
</feature>
<evidence type="ECO:0000256" key="4">
    <source>
        <dbReference type="ARBA" id="ARBA00022728"/>
    </source>
</evidence>
<sequence>MDPSQVPNLYKQQRGPPKIKNKNPAPIQITAEQILREAKERQETAKQAPRQKISDLEELSEYRLRKRKEFEDTIRRNRLNVGSWLKYAAWEESQKELDRARSIYERALDVDSRNVTLYIKYSEMEMKNRNIHHARNLFDRAVTLLPRVDQFWYKYTYMEEMLGNVAGARQIFERWMQWEPDENAWNAYIKMEKRYHEIDRARAIYERFVNVHPLSKNWLKWIKFEEEQNNLDKCREIFNQAIEMLGEDHMDQKIFVAFAKFEARLKEYERARVIYKYALERLPRSKSEALYNAYTHFEKQYGDKEGIEDVVVGKRRIQYEEALKINPKNYDIWFDYARLEENTGDVDKVREIYERAIAQVPPTQEKRFWRRYIYLWIYYALFEELVTKDFENTKQIYLACLDLIPHKKFTFAKIWLMYAQFEVRRLDLQTARLTLGKAIGMCPKDRIFKGYIELELQLREFDRCRTLYTKYLEYNPVNCYAWIKFAELERMLGDYDRCRAIFELGVAQPVLDVPETLWKAYIDFEFTEEEFEKTRNLYERLLRKTGHYKVWISFAQFELNTGAEDAEGDREESVKRARKVFEDAYKSMKEKELKEERVLLLESWKDFEKNHGAQETLSVVESKMPRVVKKRRKLDETEGQAGVAWEEYFDYIFPDDQTQQPNFKFLAMAHAWSQKQQQKLQASQQESQSITNCTSYVTGLSILAKFISYYYQTIFYELPKEIMSAPSTPQKTPVAFEVDIKQNPDAAPPEHIVKRFAETEEKSSHTQEEIEAKLHAAEERKKQNEAERISKAAADVAHVKAVSEQQRRISDAHAAETLEKLQAEKRRQQNEVGKHETEKKKSTTETDSKVSADVIQAKLDAAEEKRKQLENERVQKAAHEVAHAKQVAEDQRLAAEAAVKGQAEKLREKQEKAEKKRQGEKKTE</sequence>